<keyword evidence="1" id="KW-1185">Reference proteome</keyword>
<organism evidence="1 2">
    <name type="scientific">Romanomermis culicivorax</name>
    <name type="common">Nematode worm</name>
    <dbReference type="NCBI Taxonomy" id="13658"/>
    <lineage>
        <taxon>Eukaryota</taxon>
        <taxon>Metazoa</taxon>
        <taxon>Ecdysozoa</taxon>
        <taxon>Nematoda</taxon>
        <taxon>Enoplea</taxon>
        <taxon>Dorylaimia</taxon>
        <taxon>Mermithida</taxon>
        <taxon>Mermithoidea</taxon>
        <taxon>Mermithidae</taxon>
        <taxon>Romanomermis</taxon>
    </lineage>
</organism>
<accession>A0A915HRF9</accession>
<sequence length="266" mass="28920">MEFTDYSIKTAIIIMIRPICLCLALVAYSYAETCDMETVHQCVKSGLGTPPPMGDMKAKFEKCFTDASCKVPQRGGDKGKSDDASKQCRKAIMDKVKSDVEKCVQKTNANFKFPTKDHKFGHHDFGGGEKGKGGDSFFDKMLNQSCPNAQAQSSVKTCLQALKPAGTPPPKGAWADKKKAFCQKEADCFAKLSSTCQKTLTDTKTAVCQCAKDVVTPQAVQLESSLEACRPANGQPGNKFHGSTRKPHTPGERLIEKFCKKGCAKN</sequence>
<evidence type="ECO:0000313" key="2">
    <source>
        <dbReference type="WBParaSite" id="nRc.2.0.1.t04111-RA"/>
    </source>
</evidence>
<dbReference type="AlphaFoldDB" id="A0A915HRF9"/>
<dbReference type="WBParaSite" id="nRc.2.0.1.t04111-RA">
    <property type="protein sequence ID" value="nRc.2.0.1.t04111-RA"/>
    <property type="gene ID" value="nRc.2.0.1.g04111"/>
</dbReference>
<evidence type="ECO:0000313" key="1">
    <source>
        <dbReference type="Proteomes" id="UP000887565"/>
    </source>
</evidence>
<reference evidence="2" key="1">
    <citation type="submission" date="2022-11" db="UniProtKB">
        <authorList>
            <consortium name="WormBaseParasite"/>
        </authorList>
    </citation>
    <scope>IDENTIFICATION</scope>
</reference>
<protein>
    <submittedName>
        <fullName evidence="2">Uncharacterized protein</fullName>
    </submittedName>
</protein>
<dbReference type="Proteomes" id="UP000887565">
    <property type="component" value="Unplaced"/>
</dbReference>
<proteinExistence type="predicted"/>
<name>A0A915HRF9_ROMCU</name>